<proteinExistence type="predicted"/>
<dbReference type="KEGG" id="aasc:A4S02_09575"/>
<accession>A0A1D8QXC4</accession>
<name>A0A1D8QXC4_9PROT</name>
<sequence length="62" mass="7134">MRYAYNDPLRQRFLRQKVGKGMYLHHILPLWGWAGECVKPAASHARVMDRGQADPRTAARKG</sequence>
<organism evidence="1 2">
    <name type="scientific">Acetobacter ascendens</name>
    <dbReference type="NCBI Taxonomy" id="481146"/>
    <lineage>
        <taxon>Bacteria</taxon>
        <taxon>Pseudomonadati</taxon>
        <taxon>Pseudomonadota</taxon>
        <taxon>Alphaproteobacteria</taxon>
        <taxon>Acetobacterales</taxon>
        <taxon>Acetobacteraceae</taxon>
        <taxon>Acetobacter</taxon>
    </lineage>
</organism>
<evidence type="ECO:0000313" key="2">
    <source>
        <dbReference type="Proteomes" id="UP000175973"/>
    </source>
</evidence>
<evidence type="ECO:0000313" key="1">
    <source>
        <dbReference type="EMBL" id="AOW46968.1"/>
    </source>
</evidence>
<gene>
    <name evidence="1" type="ORF">A4S02_09575</name>
</gene>
<reference evidence="2" key="1">
    <citation type="submission" date="2016-04" db="EMBL/GenBank/DDBJ databases">
        <authorList>
            <person name="Jeon C.O."/>
            <person name="Cho G.Y."/>
            <person name="Jeong H.I."/>
            <person name="Kim K.H."/>
        </authorList>
    </citation>
    <scope>NUCLEOTIDE SEQUENCE [LARGE SCALE GENOMIC DNA]</scope>
    <source>
        <strain evidence="2">LMG 1590</strain>
    </source>
</reference>
<dbReference type="Proteomes" id="UP000175973">
    <property type="component" value="Chromosome"/>
</dbReference>
<dbReference type="AlphaFoldDB" id="A0A1D8QXC4"/>
<keyword evidence="2" id="KW-1185">Reference proteome</keyword>
<dbReference type="EMBL" id="CP015164">
    <property type="protein sequence ID" value="AOW46968.1"/>
    <property type="molecule type" value="Genomic_DNA"/>
</dbReference>
<protein>
    <submittedName>
        <fullName evidence="1">Uncharacterized protein</fullName>
    </submittedName>
</protein>